<accession>A0A229UND2</accession>
<dbReference type="AlphaFoldDB" id="A0A229UND2"/>
<evidence type="ECO:0000313" key="1">
    <source>
        <dbReference type="EMBL" id="OXM84920.1"/>
    </source>
</evidence>
<gene>
    <name evidence="1" type="ORF">CF651_18640</name>
</gene>
<dbReference type="OrthoDB" id="2625849at2"/>
<protein>
    <submittedName>
        <fullName evidence="1">Uncharacterized protein</fullName>
    </submittedName>
</protein>
<reference evidence="1 2" key="1">
    <citation type="submission" date="2017-07" db="EMBL/GenBank/DDBJ databases">
        <title>Genome sequencing and assembly of Paenibacillus rigui.</title>
        <authorList>
            <person name="Mayilraj S."/>
        </authorList>
    </citation>
    <scope>NUCLEOTIDE SEQUENCE [LARGE SCALE GENOMIC DNA]</scope>
    <source>
        <strain evidence="1 2">JCM 16352</strain>
    </source>
</reference>
<proteinExistence type="predicted"/>
<name>A0A229UND2_9BACL</name>
<organism evidence="1 2">
    <name type="scientific">Paenibacillus rigui</name>
    <dbReference type="NCBI Taxonomy" id="554312"/>
    <lineage>
        <taxon>Bacteria</taxon>
        <taxon>Bacillati</taxon>
        <taxon>Bacillota</taxon>
        <taxon>Bacilli</taxon>
        <taxon>Bacillales</taxon>
        <taxon>Paenibacillaceae</taxon>
        <taxon>Paenibacillus</taxon>
    </lineage>
</organism>
<sequence length="73" mass="8574">MEHYQTLIGVVVEKLDQTYKDLKFNYQGLNGVLQQHSEEEIKQTPELTTIQDLRDAYDEMIRCAEKLFPGIKE</sequence>
<evidence type="ECO:0000313" key="2">
    <source>
        <dbReference type="Proteomes" id="UP000215509"/>
    </source>
</evidence>
<keyword evidence="2" id="KW-1185">Reference proteome</keyword>
<comment type="caution">
    <text evidence="1">The sequence shown here is derived from an EMBL/GenBank/DDBJ whole genome shotgun (WGS) entry which is preliminary data.</text>
</comment>
<dbReference type="Proteomes" id="UP000215509">
    <property type="component" value="Unassembled WGS sequence"/>
</dbReference>
<dbReference type="EMBL" id="NMQW01000025">
    <property type="protein sequence ID" value="OXM84920.1"/>
    <property type="molecule type" value="Genomic_DNA"/>
</dbReference>
<dbReference type="RefSeq" id="WP_094016368.1">
    <property type="nucleotide sequence ID" value="NZ_NMQW01000025.1"/>
</dbReference>